<dbReference type="PROSITE" id="PS50893">
    <property type="entry name" value="ABC_TRANSPORTER_2"/>
    <property type="match status" value="1"/>
</dbReference>
<dbReference type="InterPro" id="IPR011527">
    <property type="entry name" value="ABC1_TM_dom"/>
</dbReference>
<dbReference type="PANTHER" id="PTHR43394">
    <property type="entry name" value="ATP-DEPENDENT PERMEASE MDL1, MITOCHONDRIAL"/>
    <property type="match status" value="1"/>
</dbReference>
<organism evidence="10 11">
    <name type="scientific">Photobacterium sanguinicancri</name>
    <dbReference type="NCBI Taxonomy" id="875932"/>
    <lineage>
        <taxon>Bacteria</taxon>
        <taxon>Pseudomonadati</taxon>
        <taxon>Pseudomonadota</taxon>
        <taxon>Gammaproteobacteria</taxon>
        <taxon>Vibrionales</taxon>
        <taxon>Vibrionaceae</taxon>
        <taxon>Photobacterium</taxon>
    </lineage>
</organism>
<feature type="transmembrane region" description="Helical" evidence="7">
    <location>
        <begin position="285"/>
        <end position="301"/>
    </location>
</feature>
<evidence type="ECO:0000256" key="6">
    <source>
        <dbReference type="ARBA" id="ARBA00023136"/>
    </source>
</evidence>
<dbReference type="InterPro" id="IPR003439">
    <property type="entry name" value="ABC_transporter-like_ATP-bd"/>
</dbReference>
<comment type="subcellular location">
    <subcellularLocation>
        <location evidence="1">Cell membrane</location>
        <topology evidence="1">Multi-pass membrane protein</topology>
    </subcellularLocation>
</comment>
<dbReference type="InterPro" id="IPR017871">
    <property type="entry name" value="ABC_transporter-like_CS"/>
</dbReference>
<dbReference type="PROSITE" id="PS00211">
    <property type="entry name" value="ABC_TRANSPORTER_1"/>
    <property type="match status" value="1"/>
</dbReference>
<keyword evidence="5 7" id="KW-1133">Transmembrane helix</keyword>
<evidence type="ECO:0000259" key="9">
    <source>
        <dbReference type="PROSITE" id="PS50929"/>
    </source>
</evidence>
<dbReference type="EMBL" id="NOIF01000012">
    <property type="protein sequence ID" value="OZS45312.1"/>
    <property type="molecule type" value="Genomic_DNA"/>
</dbReference>
<evidence type="ECO:0000256" key="7">
    <source>
        <dbReference type="SAM" id="Phobius"/>
    </source>
</evidence>
<keyword evidence="2 7" id="KW-0812">Transmembrane</keyword>
<feature type="transmembrane region" description="Helical" evidence="7">
    <location>
        <begin position="70"/>
        <end position="90"/>
    </location>
</feature>
<evidence type="ECO:0000313" key="11">
    <source>
        <dbReference type="Proteomes" id="UP000215999"/>
    </source>
</evidence>
<dbReference type="Pfam" id="PF00664">
    <property type="entry name" value="ABC_membrane"/>
    <property type="match status" value="1"/>
</dbReference>
<feature type="transmembrane region" description="Helical" evidence="7">
    <location>
        <begin position="176"/>
        <end position="194"/>
    </location>
</feature>
<keyword evidence="4 10" id="KW-0067">ATP-binding</keyword>
<dbReference type="Pfam" id="PF00005">
    <property type="entry name" value="ABC_tran"/>
    <property type="match status" value="1"/>
</dbReference>
<evidence type="ECO:0000256" key="1">
    <source>
        <dbReference type="ARBA" id="ARBA00004651"/>
    </source>
</evidence>
<comment type="caution">
    <text evidence="10">The sequence shown here is derived from an EMBL/GenBank/DDBJ whole genome shotgun (WGS) entry which is preliminary data.</text>
</comment>
<protein>
    <submittedName>
        <fullName evidence="10">Multidrug ABC transporter ATP-binding protein</fullName>
    </submittedName>
</protein>
<name>A0ABX4G2Y0_9GAMM</name>
<feature type="domain" description="ABC transmembrane type-1" evidence="9">
    <location>
        <begin position="35"/>
        <end position="319"/>
    </location>
</feature>
<dbReference type="CDD" id="cd18544">
    <property type="entry name" value="ABC_6TM_TmrA_like"/>
    <property type="match status" value="1"/>
</dbReference>
<dbReference type="SUPFAM" id="SSF52540">
    <property type="entry name" value="P-loop containing nucleoside triphosphate hydrolases"/>
    <property type="match status" value="1"/>
</dbReference>
<feature type="transmembrane region" description="Helical" evidence="7">
    <location>
        <begin position="148"/>
        <end position="170"/>
    </location>
</feature>
<evidence type="ECO:0000256" key="2">
    <source>
        <dbReference type="ARBA" id="ARBA00022692"/>
    </source>
</evidence>
<sequence length="634" mass="69933">MLNGLNYTIKSKAAASGSPFLRLLAFSLPHKMRFIAAMSLLIVAISTEMAIPWLVKIILDDVIVPQTFDWSHLGLLCGAVMLFYVVSAAFQYAQSVMFRHGALLVVNDVRRQLYTHLLKLPISLFDRVPAGKMVSYVTNDTESLRDMFVTTMPTILQGTVRIVAIFIAIALLDWRLMLLSLFLIPILLLTMHWYRTLSMPIFDGVRQQVSNINNTINESLQGMALIQAFGQERAFGKKFEKDNEAWLAYRNRSIAIDSLMLAPFTRLIGTLTAIGIIAWFGVSSWGSVVAVGTLYAFLNYIERFFEPFRQLSMELRKLQVATVSAKRVFELLDEPLSHEAKAGDGKVTDDQAVDDKVPVAPDPEHRAEVQASHPEAITFDGVSFSYDGKHNALSNVSFTAESGKFTAIVGHSGSGKSSVINLLMRFYQHQQGAITIGGKNIASLPDAQLRKLVGLVSQEPYIFSGSVLENIDLSHQQTQREAAIHAAEQTGAAQFIERLEDGYDHQPGYSGSSLSLGQRQLIAMARVLAHNPAIFLLDEATANIDSETEDTVKAALANMQQAKTVIAVAHRLSTVMNADKILVMHQGEIVQSGTHDELLITAGHYRDLYLAQKAEEDNQHEDIDLGLAAASVTV</sequence>
<evidence type="ECO:0000259" key="8">
    <source>
        <dbReference type="PROSITE" id="PS50893"/>
    </source>
</evidence>
<dbReference type="RefSeq" id="WP_094956148.1">
    <property type="nucleotide sequence ID" value="NZ_NOIF01000012.1"/>
</dbReference>
<feature type="transmembrane region" description="Helical" evidence="7">
    <location>
        <begin position="34"/>
        <end position="55"/>
    </location>
</feature>
<proteinExistence type="predicted"/>
<dbReference type="SMART" id="SM00382">
    <property type="entry name" value="AAA"/>
    <property type="match status" value="1"/>
</dbReference>
<evidence type="ECO:0000256" key="5">
    <source>
        <dbReference type="ARBA" id="ARBA00022989"/>
    </source>
</evidence>
<dbReference type="PROSITE" id="PS50929">
    <property type="entry name" value="ABC_TM1F"/>
    <property type="match status" value="1"/>
</dbReference>
<gene>
    <name evidence="10" type="ORF">ASV53_03690</name>
</gene>
<dbReference type="GO" id="GO:0005524">
    <property type="term" value="F:ATP binding"/>
    <property type="evidence" value="ECO:0007669"/>
    <property type="project" value="UniProtKB-KW"/>
</dbReference>
<evidence type="ECO:0000256" key="4">
    <source>
        <dbReference type="ARBA" id="ARBA00022840"/>
    </source>
</evidence>
<reference evidence="10 11" key="1">
    <citation type="journal article" date="2016" name="Antonie Van Leeuwenhoek">
        <title>Photobacterium sanguinicancri sp. nov. isolated from marine animals.</title>
        <authorList>
            <person name="Gomez-Gil B."/>
            <person name="Roque A."/>
            <person name="Rotllant G."/>
            <person name="Romalde J.L."/>
            <person name="Doce A."/>
            <person name="Eggermont M."/>
            <person name="Defoirdt T."/>
        </authorList>
    </citation>
    <scope>NUCLEOTIDE SEQUENCE [LARGE SCALE GENOMIC DNA]</scope>
    <source>
        <strain evidence="10 11">CAIM 1827</strain>
    </source>
</reference>
<keyword evidence="11" id="KW-1185">Reference proteome</keyword>
<evidence type="ECO:0000313" key="10">
    <source>
        <dbReference type="EMBL" id="OZS45312.1"/>
    </source>
</evidence>
<dbReference type="InterPro" id="IPR036640">
    <property type="entry name" value="ABC1_TM_sf"/>
</dbReference>
<dbReference type="InterPro" id="IPR027417">
    <property type="entry name" value="P-loop_NTPase"/>
</dbReference>
<keyword evidence="6 7" id="KW-0472">Membrane</keyword>
<dbReference type="Gene3D" id="3.40.50.300">
    <property type="entry name" value="P-loop containing nucleotide triphosphate hydrolases"/>
    <property type="match status" value="1"/>
</dbReference>
<accession>A0ABX4G2Y0</accession>
<dbReference type="PANTHER" id="PTHR43394:SF1">
    <property type="entry name" value="ATP-BINDING CASSETTE SUB-FAMILY B MEMBER 10, MITOCHONDRIAL"/>
    <property type="match status" value="1"/>
</dbReference>
<dbReference type="Gene3D" id="1.20.1560.10">
    <property type="entry name" value="ABC transporter type 1, transmembrane domain"/>
    <property type="match status" value="1"/>
</dbReference>
<keyword evidence="3" id="KW-0547">Nucleotide-binding</keyword>
<dbReference type="SUPFAM" id="SSF90123">
    <property type="entry name" value="ABC transporter transmembrane region"/>
    <property type="match status" value="1"/>
</dbReference>
<evidence type="ECO:0000256" key="3">
    <source>
        <dbReference type="ARBA" id="ARBA00022741"/>
    </source>
</evidence>
<dbReference type="InterPro" id="IPR039421">
    <property type="entry name" value="Type_1_exporter"/>
</dbReference>
<dbReference type="Proteomes" id="UP000215999">
    <property type="component" value="Unassembled WGS sequence"/>
</dbReference>
<feature type="domain" description="ABC transporter" evidence="8">
    <location>
        <begin position="377"/>
        <end position="611"/>
    </location>
</feature>
<dbReference type="InterPro" id="IPR003593">
    <property type="entry name" value="AAA+_ATPase"/>
</dbReference>